<sequence>MFRGLKVIILFSNELTTLLFPVVLRHAEFLRYNEDAFAGCVLWNKWSLWPSIPFEQWLDAQFSEGPASIGNRSLLKPARRIKRTSSKLEAREDDFTLMRFPSRSKQFFSCHPTFLNPKQQFVVIVPAAMLITTPSPS</sequence>
<reference evidence="2" key="1">
    <citation type="submission" date="2022-05" db="EMBL/GenBank/DDBJ databases">
        <title>The Musa troglodytarum L. genome provides insights into the mechanism of non-climacteric behaviour and enrichment of carotenoids.</title>
        <authorList>
            <person name="Wang J."/>
        </authorList>
    </citation>
    <scope>NUCLEOTIDE SEQUENCE</scope>
    <source>
        <tissue evidence="2">Leaf</tissue>
    </source>
</reference>
<dbReference type="EMBL" id="CP097505">
    <property type="protein sequence ID" value="URD92013.1"/>
    <property type="molecule type" value="Genomic_DNA"/>
</dbReference>
<evidence type="ECO:0000313" key="3">
    <source>
        <dbReference type="Proteomes" id="UP001055439"/>
    </source>
</evidence>
<feature type="signal peptide" evidence="1">
    <location>
        <begin position="1"/>
        <end position="19"/>
    </location>
</feature>
<accession>A0A9E7FDQ3</accession>
<keyword evidence="1" id="KW-0732">Signal</keyword>
<protein>
    <submittedName>
        <fullName evidence="2">Uncharacterized protein</fullName>
    </submittedName>
</protein>
<dbReference type="AlphaFoldDB" id="A0A9E7FDQ3"/>
<keyword evidence="3" id="KW-1185">Reference proteome</keyword>
<proteinExistence type="predicted"/>
<feature type="chain" id="PRO_5038585131" evidence="1">
    <location>
        <begin position="20"/>
        <end position="137"/>
    </location>
</feature>
<evidence type="ECO:0000313" key="2">
    <source>
        <dbReference type="EMBL" id="URD92013.1"/>
    </source>
</evidence>
<organism evidence="2 3">
    <name type="scientific">Musa troglodytarum</name>
    <name type="common">fe'i banana</name>
    <dbReference type="NCBI Taxonomy" id="320322"/>
    <lineage>
        <taxon>Eukaryota</taxon>
        <taxon>Viridiplantae</taxon>
        <taxon>Streptophyta</taxon>
        <taxon>Embryophyta</taxon>
        <taxon>Tracheophyta</taxon>
        <taxon>Spermatophyta</taxon>
        <taxon>Magnoliopsida</taxon>
        <taxon>Liliopsida</taxon>
        <taxon>Zingiberales</taxon>
        <taxon>Musaceae</taxon>
        <taxon>Musa</taxon>
    </lineage>
</organism>
<dbReference type="Proteomes" id="UP001055439">
    <property type="component" value="Chromosome 3"/>
</dbReference>
<gene>
    <name evidence="2" type="ORF">MUK42_33084</name>
</gene>
<name>A0A9E7FDQ3_9LILI</name>
<evidence type="ECO:0000256" key="1">
    <source>
        <dbReference type="SAM" id="SignalP"/>
    </source>
</evidence>